<dbReference type="Proteomes" id="UP000765509">
    <property type="component" value="Unassembled WGS sequence"/>
</dbReference>
<evidence type="ECO:0000259" key="1">
    <source>
        <dbReference type="Pfam" id="PF13358"/>
    </source>
</evidence>
<keyword evidence="3" id="KW-1185">Reference proteome</keyword>
<accession>A0A9Q3BFV1</accession>
<dbReference type="Gene3D" id="3.30.420.10">
    <property type="entry name" value="Ribonuclease H-like superfamily/Ribonuclease H"/>
    <property type="match status" value="1"/>
</dbReference>
<name>A0A9Q3BFV1_9BASI</name>
<proteinExistence type="predicted"/>
<organism evidence="2 3">
    <name type="scientific">Austropuccinia psidii MF-1</name>
    <dbReference type="NCBI Taxonomy" id="1389203"/>
    <lineage>
        <taxon>Eukaryota</taxon>
        <taxon>Fungi</taxon>
        <taxon>Dikarya</taxon>
        <taxon>Basidiomycota</taxon>
        <taxon>Pucciniomycotina</taxon>
        <taxon>Pucciniomycetes</taxon>
        <taxon>Pucciniales</taxon>
        <taxon>Sphaerophragmiaceae</taxon>
        <taxon>Austropuccinia</taxon>
    </lineage>
</organism>
<dbReference type="GO" id="GO:0003676">
    <property type="term" value="F:nucleic acid binding"/>
    <property type="evidence" value="ECO:0007669"/>
    <property type="project" value="InterPro"/>
</dbReference>
<dbReference type="EMBL" id="AVOT02000779">
    <property type="protein sequence ID" value="MBW0464450.1"/>
    <property type="molecule type" value="Genomic_DNA"/>
</dbReference>
<sequence>MPYLNVETCRRICKIHRLGKQSHIAPKKPNLRPQDFQQRLAFAHAHRHWTINNWAWVSRHLTLGKRSIGSMFGGHLKRSGNWKALRSTIDLVARCSWYGVLSAQQCEHSWMEKAPWICGRQHILLMEDNTPIHTAQASTNWQNWHNIQKLNWPAHSPDLNPIKTIWKTIKSQISKLYQPQMVHELQHAINAAWTNFHVNLLYSMPQQMAMVIEMNGGPTSY</sequence>
<evidence type="ECO:0000313" key="2">
    <source>
        <dbReference type="EMBL" id="MBW0464450.1"/>
    </source>
</evidence>
<dbReference type="OrthoDB" id="2753252at2759"/>
<dbReference type="AlphaFoldDB" id="A0A9Q3BFV1"/>
<comment type="caution">
    <text evidence="2">The sequence shown here is derived from an EMBL/GenBank/DDBJ whole genome shotgun (WGS) entry which is preliminary data.</text>
</comment>
<dbReference type="InterPro" id="IPR038717">
    <property type="entry name" value="Tc1-like_DDE_dom"/>
</dbReference>
<feature type="domain" description="Tc1-like transposase DDE" evidence="1">
    <location>
        <begin position="95"/>
        <end position="178"/>
    </location>
</feature>
<gene>
    <name evidence="2" type="ORF">O181_004165</name>
</gene>
<evidence type="ECO:0000313" key="3">
    <source>
        <dbReference type="Proteomes" id="UP000765509"/>
    </source>
</evidence>
<dbReference type="InterPro" id="IPR036397">
    <property type="entry name" value="RNaseH_sf"/>
</dbReference>
<reference evidence="2" key="1">
    <citation type="submission" date="2021-03" db="EMBL/GenBank/DDBJ databases">
        <title>Draft genome sequence of rust myrtle Austropuccinia psidii MF-1, a brazilian biotype.</title>
        <authorList>
            <person name="Quecine M.C."/>
            <person name="Pachon D.M.R."/>
            <person name="Bonatelli M.L."/>
            <person name="Correr F.H."/>
            <person name="Franceschini L.M."/>
            <person name="Leite T.F."/>
            <person name="Margarido G.R.A."/>
            <person name="Almeida C.A."/>
            <person name="Ferrarezi J.A."/>
            <person name="Labate C.A."/>
        </authorList>
    </citation>
    <scope>NUCLEOTIDE SEQUENCE</scope>
    <source>
        <strain evidence="2">MF-1</strain>
    </source>
</reference>
<dbReference type="Pfam" id="PF13358">
    <property type="entry name" value="DDE_3"/>
    <property type="match status" value="1"/>
</dbReference>
<protein>
    <recommendedName>
        <fullName evidence="1">Tc1-like transposase DDE domain-containing protein</fullName>
    </recommendedName>
</protein>